<dbReference type="GO" id="GO:0003723">
    <property type="term" value="F:RNA binding"/>
    <property type="evidence" value="ECO:0007669"/>
    <property type="project" value="UniProtKB-UniRule"/>
</dbReference>
<dbReference type="PANTHER" id="PTHR40065:SF3">
    <property type="entry name" value="RNA-BINDING PROTEIN YHBY"/>
    <property type="match status" value="1"/>
</dbReference>
<dbReference type="AlphaFoldDB" id="A0A973A966"/>
<keyword evidence="1 2" id="KW-0694">RNA-binding</keyword>
<dbReference type="InterPro" id="IPR051925">
    <property type="entry name" value="RNA-binding_domain"/>
</dbReference>
<dbReference type="EMBL" id="JABMOJ010000329">
    <property type="protein sequence ID" value="NQV65458.1"/>
    <property type="molecule type" value="Genomic_DNA"/>
</dbReference>
<dbReference type="PROSITE" id="PS51295">
    <property type="entry name" value="CRM"/>
    <property type="match status" value="1"/>
</dbReference>
<accession>A0A973A966</accession>
<dbReference type="InterPro" id="IPR035920">
    <property type="entry name" value="YhbY-like_sf"/>
</dbReference>
<protein>
    <submittedName>
        <fullName evidence="4">YhbY family RNA-binding protein</fullName>
    </submittedName>
</protein>
<organism evidence="4 5">
    <name type="scientific">SAR86 cluster bacterium</name>
    <dbReference type="NCBI Taxonomy" id="2030880"/>
    <lineage>
        <taxon>Bacteria</taxon>
        <taxon>Pseudomonadati</taxon>
        <taxon>Pseudomonadota</taxon>
        <taxon>Gammaproteobacteria</taxon>
        <taxon>SAR86 cluster</taxon>
    </lineage>
</organism>
<evidence type="ECO:0000256" key="1">
    <source>
        <dbReference type="ARBA" id="ARBA00022884"/>
    </source>
</evidence>
<comment type="caution">
    <text evidence="4">The sequence shown here is derived from an EMBL/GenBank/DDBJ whole genome shotgun (WGS) entry which is preliminary data.</text>
</comment>
<gene>
    <name evidence="4" type="ORF">HQ497_08835</name>
</gene>
<evidence type="ECO:0000256" key="2">
    <source>
        <dbReference type="PROSITE-ProRule" id="PRU00626"/>
    </source>
</evidence>
<dbReference type="SUPFAM" id="SSF75471">
    <property type="entry name" value="YhbY-like"/>
    <property type="match status" value="1"/>
</dbReference>
<dbReference type="SMART" id="SM01103">
    <property type="entry name" value="CRS1_YhbY"/>
    <property type="match status" value="1"/>
</dbReference>
<evidence type="ECO:0000313" key="4">
    <source>
        <dbReference type="EMBL" id="NQV65458.1"/>
    </source>
</evidence>
<dbReference type="Proteomes" id="UP000754644">
    <property type="component" value="Unassembled WGS sequence"/>
</dbReference>
<evidence type="ECO:0000259" key="3">
    <source>
        <dbReference type="PROSITE" id="PS51295"/>
    </source>
</evidence>
<reference evidence="4" key="1">
    <citation type="submission" date="2020-05" db="EMBL/GenBank/DDBJ databases">
        <title>Sulfur intermediates as new biogeochemical hubs in an aquatic model microbial ecosystem.</title>
        <authorList>
            <person name="Vigneron A."/>
        </authorList>
    </citation>
    <scope>NUCLEOTIDE SEQUENCE</scope>
    <source>
        <strain evidence="4">Bin.250</strain>
    </source>
</reference>
<dbReference type="Gene3D" id="3.30.110.60">
    <property type="entry name" value="YhbY-like"/>
    <property type="match status" value="1"/>
</dbReference>
<evidence type="ECO:0000313" key="5">
    <source>
        <dbReference type="Proteomes" id="UP000754644"/>
    </source>
</evidence>
<proteinExistence type="predicted"/>
<dbReference type="Pfam" id="PF01985">
    <property type="entry name" value="CRS1_YhbY"/>
    <property type="match status" value="1"/>
</dbReference>
<dbReference type="PANTHER" id="PTHR40065">
    <property type="entry name" value="RNA-BINDING PROTEIN YHBY"/>
    <property type="match status" value="1"/>
</dbReference>
<feature type="domain" description="CRM" evidence="3">
    <location>
        <begin position="11"/>
        <end position="107"/>
    </location>
</feature>
<name>A0A973A966_9GAMM</name>
<dbReference type="InterPro" id="IPR001890">
    <property type="entry name" value="RNA-binding_CRM"/>
</dbReference>
<sequence length="114" mass="12500">MPFLTEDDLNLMISQKDKKRFRAIGHHLKPVVTIAGNGLSETVLSELSRALQDHELIKVKILAGDKDERDALVETIVASQHVTVVQKIGHIALLYKAAAKPNPALSNILRATIS</sequence>